<gene>
    <name evidence="5" type="primary">LOC106820030</name>
</gene>
<dbReference type="GeneID" id="106820030"/>
<accession>A0ABM1F6K2</accession>
<dbReference type="InterPro" id="IPR013650">
    <property type="entry name" value="ATP-grasp_succ-CoA_synth-type"/>
</dbReference>
<evidence type="ECO:0000313" key="4">
    <source>
        <dbReference type="Proteomes" id="UP000695022"/>
    </source>
</evidence>
<feature type="non-terminal residue" evidence="5">
    <location>
        <position position="181"/>
    </location>
</feature>
<evidence type="ECO:0000256" key="2">
    <source>
        <dbReference type="ARBA" id="ARBA00022840"/>
    </source>
</evidence>
<reference evidence="5" key="1">
    <citation type="submission" date="2025-08" db="UniProtKB">
        <authorList>
            <consortium name="RefSeq"/>
        </authorList>
    </citation>
    <scope>IDENTIFICATION</scope>
</reference>
<protein>
    <submittedName>
        <fullName evidence="5">Succinyl-CoA ligase [ADP-forming] subunit beta, mitochondrial-like</fullName>
    </submittedName>
</protein>
<keyword evidence="4" id="KW-1185">Reference proteome</keyword>
<dbReference type="Pfam" id="PF08442">
    <property type="entry name" value="ATP-grasp_2"/>
    <property type="match status" value="1"/>
</dbReference>
<dbReference type="Proteomes" id="UP000695022">
    <property type="component" value="Unplaced"/>
</dbReference>
<name>A0ABM1F6K2_PRICU</name>
<dbReference type="Gene3D" id="3.30.470.20">
    <property type="entry name" value="ATP-grasp fold, B domain"/>
    <property type="match status" value="1"/>
</dbReference>
<evidence type="ECO:0000259" key="3">
    <source>
        <dbReference type="Pfam" id="PF08442"/>
    </source>
</evidence>
<sequence length="181" mass="20302">MVASSQGGMNIHIHTHTHTHTYLPTYIHTQLNSPTLLQGPVMVGSSQGGMNIEDVAAEHPDAIVRMPIDIVDGLDTDTALKMADKMEFSRNLQPQAAEQMVRLYNLFVAKDASMIEINPMAEDATGTIYCMDAKFNFDDNAEYRQKDVFAMRDWSQEDSREMEAANFNLNYIHLDSDIGCI</sequence>
<keyword evidence="2" id="KW-0547">Nucleotide-binding</keyword>
<dbReference type="PANTHER" id="PTHR11815">
    <property type="entry name" value="SUCCINYL-COA SYNTHETASE BETA CHAIN"/>
    <property type="match status" value="1"/>
</dbReference>
<evidence type="ECO:0000313" key="5">
    <source>
        <dbReference type="RefSeq" id="XP_014680073.1"/>
    </source>
</evidence>
<dbReference type="RefSeq" id="XP_014680073.1">
    <property type="nucleotide sequence ID" value="XM_014824587.1"/>
</dbReference>
<evidence type="ECO:0000256" key="1">
    <source>
        <dbReference type="ARBA" id="ARBA00022532"/>
    </source>
</evidence>
<keyword evidence="2" id="KW-0067">ATP-binding</keyword>
<organism evidence="4 5">
    <name type="scientific">Priapulus caudatus</name>
    <name type="common">Priapulid worm</name>
    <dbReference type="NCBI Taxonomy" id="37621"/>
    <lineage>
        <taxon>Eukaryota</taxon>
        <taxon>Metazoa</taxon>
        <taxon>Ecdysozoa</taxon>
        <taxon>Scalidophora</taxon>
        <taxon>Priapulida</taxon>
        <taxon>Priapulimorpha</taxon>
        <taxon>Priapulimorphida</taxon>
        <taxon>Priapulidae</taxon>
        <taxon>Priapulus</taxon>
    </lineage>
</organism>
<keyword evidence="1" id="KW-0816">Tricarboxylic acid cycle</keyword>
<feature type="domain" description="ATP-grasp fold succinyl-CoA synthetase-type" evidence="3">
    <location>
        <begin position="38"/>
        <end position="121"/>
    </location>
</feature>
<proteinExistence type="predicted"/>
<dbReference type="PANTHER" id="PTHR11815:SF1">
    <property type="entry name" value="SUCCINATE--COA LIGASE [ADP-FORMING] SUBUNIT BETA, MITOCHONDRIAL"/>
    <property type="match status" value="1"/>
</dbReference>
<dbReference type="SUPFAM" id="SSF56059">
    <property type="entry name" value="Glutathione synthetase ATP-binding domain-like"/>
    <property type="match status" value="1"/>
</dbReference>